<evidence type="ECO:0000313" key="2">
    <source>
        <dbReference type="Proteomes" id="UP001163223"/>
    </source>
</evidence>
<organism evidence="1 2">
    <name type="scientific">Antarcticirhabdus aurantiaca</name>
    <dbReference type="NCBI Taxonomy" id="2606717"/>
    <lineage>
        <taxon>Bacteria</taxon>
        <taxon>Pseudomonadati</taxon>
        <taxon>Pseudomonadota</taxon>
        <taxon>Alphaproteobacteria</taxon>
        <taxon>Hyphomicrobiales</taxon>
        <taxon>Aurantimonadaceae</taxon>
        <taxon>Antarcticirhabdus</taxon>
    </lineage>
</organism>
<keyword evidence="1" id="KW-0238">DNA-binding</keyword>
<name>A0ACD4NPQ1_9HYPH</name>
<dbReference type="Proteomes" id="UP001163223">
    <property type="component" value="Chromosome"/>
</dbReference>
<reference evidence="1" key="1">
    <citation type="submission" date="2022-11" db="EMBL/GenBank/DDBJ databases">
        <title>beta-Carotene-producing bacterium, Jeongeuplla avenae sp. nov., alleviates the salt stress of Arabidopsis seedlings.</title>
        <authorList>
            <person name="Jiang L."/>
            <person name="Lee J."/>
        </authorList>
    </citation>
    <scope>NUCLEOTIDE SEQUENCE</scope>
    <source>
        <strain evidence="1">DY_R2A_6</strain>
    </source>
</reference>
<dbReference type="EMBL" id="CP113520">
    <property type="protein sequence ID" value="WAJ28808.1"/>
    <property type="molecule type" value="Genomic_DNA"/>
</dbReference>
<protein>
    <submittedName>
        <fullName evidence="1">LacI family DNA-binding transcriptional regulator</fullName>
    </submittedName>
</protein>
<keyword evidence="2" id="KW-1185">Reference proteome</keyword>
<gene>
    <name evidence="1" type="ORF">OXU80_00695</name>
</gene>
<evidence type="ECO:0000313" key="1">
    <source>
        <dbReference type="EMBL" id="WAJ28808.1"/>
    </source>
</evidence>
<sequence length="339" mass="37007">MNRSPDLNRRRTIRDVATAAGVSISTASNALNDTGRINAETRERVRRIAKEIGFRPNAAARSLLGGRSHTVGIITNDTYGRLVLPMTAGVSEVLLEAGVSVFLCPTNNDPRLAHLHLEALLDKQVDGLIFTATRLDLEPPPALADLPIPIVHAFSEGPPERVSFVPDDAQGAELAVRHLLACGHRRIVHVTGEENYVVAHRRAQAYRALVSPEARVMFGEWTEEWGREAVEILFAGDGEKPGALFCGSDEIARGVIDALRDRRIRVPDDVAVIGFDNWEVVARQTRPPLSSIDMELKTIGRRAGEAVLALCRGETVPPGINRIACRLVPRDSCGRADHD</sequence>
<accession>A0ACD4NPQ1</accession>
<proteinExistence type="predicted"/>